<organism evidence="2 3">
    <name type="scientific">Fukomys damarensis</name>
    <name type="common">Damaraland mole rat</name>
    <name type="synonym">Cryptomys damarensis</name>
    <dbReference type="NCBI Taxonomy" id="885580"/>
    <lineage>
        <taxon>Eukaryota</taxon>
        <taxon>Metazoa</taxon>
        <taxon>Chordata</taxon>
        <taxon>Craniata</taxon>
        <taxon>Vertebrata</taxon>
        <taxon>Euteleostomi</taxon>
        <taxon>Mammalia</taxon>
        <taxon>Eutheria</taxon>
        <taxon>Euarchontoglires</taxon>
        <taxon>Glires</taxon>
        <taxon>Rodentia</taxon>
        <taxon>Hystricomorpha</taxon>
        <taxon>Bathyergidae</taxon>
        <taxon>Fukomys</taxon>
    </lineage>
</organism>
<dbReference type="AlphaFoldDB" id="A0A091DMP4"/>
<name>A0A091DMP4_FUKDA</name>
<protein>
    <submittedName>
        <fullName evidence="2">Uncharacterized protein</fullName>
    </submittedName>
</protein>
<dbReference type="EMBL" id="KN122264">
    <property type="protein sequence ID" value="KFO31550.1"/>
    <property type="molecule type" value="Genomic_DNA"/>
</dbReference>
<sequence>MELLFQLLAEELLSRELRPQAAWRLARGHPRHRPTTSEGSVPMSQCLPAHGDLASFPRDASRLGAPPTPLRID</sequence>
<dbReference type="Proteomes" id="UP000028990">
    <property type="component" value="Unassembled WGS sequence"/>
</dbReference>
<accession>A0A091DMP4</accession>
<keyword evidence="3" id="KW-1185">Reference proteome</keyword>
<evidence type="ECO:0000313" key="3">
    <source>
        <dbReference type="Proteomes" id="UP000028990"/>
    </source>
</evidence>
<reference evidence="2 3" key="1">
    <citation type="submission" date="2013-11" db="EMBL/GenBank/DDBJ databases">
        <title>The Damaraland mole rat (Fukomys damarensis) genome and evolution of African mole rats.</title>
        <authorList>
            <person name="Gladyshev V.N."/>
            <person name="Fang X."/>
        </authorList>
    </citation>
    <scope>NUCLEOTIDE SEQUENCE [LARGE SCALE GENOMIC DNA]</scope>
    <source>
        <tissue evidence="2">Liver</tissue>
    </source>
</reference>
<gene>
    <name evidence="2" type="ORF">H920_07064</name>
</gene>
<feature type="region of interest" description="Disordered" evidence="1">
    <location>
        <begin position="25"/>
        <end position="73"/>
    </location>
</feature>
<evidence type="ECO:0000313" key="2">
    <source>
        <dbReference type="EMBL" id="KFO31550.1"/>
    </source>
</evidence>
<proteinExistence type="predicted"/>
<evidence type="ECO:0000256" key="1">
    <source>
        <dbReference type="SAM" id="MobiDB-lite"/>
    </source>
</evidence>